<dbReference type="InterPro" id="IPR025640">
    <property type="entry name" value="GYF_2"/>
</dbReference>
<evidence type="ECO:0000259" key="3">
    <source>
        <dbReference type="Pfam" id="PF14237"/>
    </source>
</evidence>
<gene>
    <name evidence="4" type="ORF">Pla8534_18390</name>
</gene>
<name>A0A518DQD2_9BACT</name>
<evidence type="ECO:0000313" key="4">
    <source>
        <dbReference type="EMBL" id="QDU94053.1"/>
    </source>
</evidence>
<feature type="transmembrane region" description="Helical" evidence="2">
    <location>
        <begin position="74"/>
        <end position="99"/>
    </location>
</feature>
<organism evidence="4 5">
    <name type="scientific">Lignipirellula cremea</name>
    <dbReference type="NCBI Taxonomy" id="2528010"/>
    <lineage>
        <taxon>Bacteria</taxon>
        <taxon>Pseudomonadati</taxon>
        <taxon>Planctomycetota</taxon>
        <taxon>Planctomycetia</taxon>
        <taxon>Pirellulales</taxon>
        <taxon>Pirellulaceae</taxon>
        <taxon>Lignipirellula</taxon>
    </lineage>
</organism>
<keyword evidence="2" id="KW-0812">Transmembrane</keyword>
<accession>A0A518DQD2</accession>
<protein>
    <recommendedName>
        <fullName evidence="3">GYF domain-containing protein</fullName>
    </recommendedName>
</protein>
<keyword evidence="2" id="KW-0472">Membrane</keyword>
<dbReference type="AlphaFoldDB" id="A0A518DQD2"/>
<dbReference type="EMBL" id="CP036433">
    <property type="protein sequence ID" value="QDU94053.1"/>
    <property type="molecule type" value="Genomic_DNA"/>
</dbReference>
<reference evidence="4 5" key="1">
    <citation type="submission" date="2019-02" db="EMBL/GenBank/DDBJ databases">
        <title>Deep-cultivation of Planctomycetes and their phenomic and genomic characterization uncovers novel biology.</title>
        <authorList>
            <person name="Wiegand S."/>
            <person name="Jogler M."/>
            <person name="Boedeker C."/>
            <person name="Pinto D."/>
            <person name="Vollmers J."/>
            <person name="Rivas-Marin E."/>
            <person name="Kohn T."/>
            <person name="Peeters S.H."/>
            <person name="Heuer A."/>
            <person name="Rast P."/>
            <person name="Oberbeckmann S."/>
            <person name="Bunk B."/>
            <person name="Jeske O."/>
            <person name="Meyerdierks A."/>
            <person name="Storesund J.E."/>
            <person name="Kallscheuer N."/>
            <person name="Luecker S."/>
            <person name="Lage O.M."/>
            <person name="Pohl T."/>
            <person name="Merkel B.J."/>
            <person name="Hornburger P."/>
            <person name="Mueller R.-W."/>
            <person name="Bruemmer F."/>
            <person name="Labrenz M."/>
            <person name="Spormann A.M."/>
            <person name="Op den Camp H."/>
            <person name="Overmann J."/>
            <person name="Amann R."/>
            <person name="Jetten M.S.M."/>
            <person name="Mascher T."/>
            <person name="Medema M.H."/>
            <person name="Devos D.P."/>
            <person name="Kaster A.-K."/>
            <person name="Ovreas L."/>
            <person name="Rohde M."/>
            <person name="Galperin M.Y."/>
            <person name="Jogler C."/>
        </authorList>
    </citation>
    <scope>NUCLEOTIDE SEQUENCE [LARGE SCALE GENOMIC DNA]</scope>
    <source>
        <strain evidence="4 5">Pla85_3_4</strain>
    </source>
</reference>
<feature type="compositionally biased region" description="Polar residues" evidence="1">
    <location>
        <begin position="114"/>
        <end position="142"/>
    </location>
</feature>
<feature type="region of interest" description="Disordered" evidence="1">
    <location>
        <begin position="1"/>
        <end position="61"/>
    </location>
</feature>
<dbReference type="KEGG" id="lcre:Pla8534_18390"/>
<feature type="domain" description="GYF" evidence="3">
    <location>
        <begin position="2"/>
        <end position="38"/>
    </location>
</feature>
<keyword evidence="5" id="KW-1185">Reference proteome</keyword>
<keyword evidence="2" id="KW-1133">Transmembrane helix</keyword>
<dbReference type="Proteomes" id="UP000317648">
    <property type="component" value="Chromosome"/>
</dbReference>
<proteinExistence type="predicted"/>
<sequence length="343" mass="37739">MSSGQLRNLARTGKLKPTDLVRRGGTGEWKEASSVAGLLAQSDSVPSPRAPESTTPTGPTAANAVAQSAANNKILLWGAGGCGGSFMLFFLICCGLAGIKNAQQAARRAEERVSTNSGLPHRNVNNSNESTANHSPSISSKPVNIGTLEEMGDRAFKNLPFANVEQGTGIPAVPLSESFAKSGTFTFRRIMPDMLKAQKSPQKWEQLKVLGYKERTEIQEVTKTFNIRPSEGEPRSMIEWKTWPGLPHAYPIIRMGAISGDRWEWINHDVSGNEMLSRYEYSKCVEYAGVKCVMIESELFIGGQKSGRKFSWYAEEIGLVKETDFTILPDYTLESTYHRIVKD</sequence>
<evidence type="ECO:0000256" key="2">
    <source>
        <dbReference type="SAM" id="Phobius"/>
    </source>
</evidence>
<dbReference type="Pfam" id="PF14237">
    <property type="entry name" value="GYF_2"/>
    <property type="match status" value="1"/>
</dbReference>
<feature type="region of interest" description="Disordered" evidence="1">
    <location>
        <begin position="110"/>
        <end position="144"/>
    </location>
</feature>
<evidence type="ECO:0000313" key="5">
    <source>
        <dbReference type="Proteomes" id="UP000317648"/>
    </source>
</evidence>
<evidence type="ECO:0000256" key="1">
    <source>
        <dbReference type="SAM" id="MobiDB-lite"/>
    </source>
</evidence>